<name>A0A820LQ37_9BILA</name>
<accession>A0A820LQ37</accession>
<dbReference type="AlphaFoldDB" id="A0A820LQ37"/>
<organism evidence="1 2">
    <name type="scientific">Adineta steineri</name>
    <dbReference type="NCBI Taxonomy" id="433720"/>
    <lineage>
        <taxon>Eukaryota</taxon>
        <taxon>Metazoa</taxon>
        <taxon>Spiralia</taxon>
        <taxon>Gnathifera</taxon>
        <taxon>Rotifera</taxon>
        <taxon>Eurotatoria</taxon>
        <taxon>Bdelloidea</taxon>
        <taxon>Adinetida</taxon>
        <taxon>Adinetidae</taxon>
        <taxon>Adineta</taxon>
    </lineage>
</organism>
<sequence length="107" mass="12730">MKYKVDSICDGLCRSHQECLPIINRECPSMFNIPTIPILFRDIYFAYEKNDSIEFARGQFPDPYICYNNLLYDDYFTDSEMLPFNGRKCYRFYSSELPAKIDSYIIN</sequence>
<comment type="caution">
    <text evidence="1">The sequence shown here is derived from an EMBL/GenBank/DDBJ whole genome shotgun (WGS) entry which is preliminary data.</text>
</comment>
<protein>
    <submittedName>
        <fullName evidence="1">Uncharacterized protein</fullName>
    </submittedName>
</protein>
<dbReference type="Proteomes" id="UP000663844">
    <property type="component" value="Unassembled WGS sequence"/>
</dbReference>
<evidence type="ECO:0000313" key="1">
    <source>
        <dbReference type="EMBL" id="CAF4360482.1"/>
    </source>
</evidence>
<evidence type="ECO:0000313" key="2">
    <source>
        <dbReference type="Proteomes" id="UP000663844"/>
    </source>
</evidence>
<gene>
    <name evidence="1" type="ORF">OXD698_LOCUS49278</name>
</gene>
<dbReference type="EMBL" id="CAJOAZ010021887">
    <property type="protein sequence ID" value="CAF4360482.1"/>
    <property type="molecule type" value="Genomic_DNA"/>
</dbReference>
<reference evidence="1" key="1">
    <citation type="submission" date="2021-02" db="EMBL/GenBank/DDBJ databases">
        <authorList>
            <person name="Nowell W R."/>
        </authorList>
    </citation>
    <scope>NUCLEOTIDE SEQUENCE</scope>
</reference>
<proteinExistence type="predicted"/>